<dbReference type="InterPro" id="IPR036361">
    <property type="entry name" value="SAP_dom_sf"/>
</dbReference>
<gene>
    <name evidence="1" type="ORF">LSCM4_06852</name>
</gene>
<evidence type="ECO:0000313" key="1">
    <source>
        <dbReference type="EMBL" id="KAG5481777.1"/>
    </source>
</evidence>
<dbReference type="Gene3D" id="1.10.720.30">
    <property type="entry name" value="SAP domain"/>
    <property type="match status" value="1"/>
</dbReference>
<comment type="caution">
    <text evidence="1">The sequence shown here is derived from an EMBL/GenBank/DDBJ whole genome shotgun (WGS) entry which is preliminary data.</text>
</comment>
<dbReference type="KEGG" id="loi:92362697"/>
<reference evidence="2" key="1">
    <citation type="journal article" date="2021" name="Microbiol. Resour. Announc.">
        <title>LGAAP: Leishmaniinae Genome Assembly and Annotation Pipeline.</title>
        <authorList>
            <person name="Almutairi H."/>
            <person name="Urbaniak M.D."/>
            <person name="Bates M.D."/>
            <person name="Jariyapan N."/>
            <person name="Kwakye-Nuako G."/>
            <person name="Thomaz-Soccol V."/>
            <person name="Al-Salem W.S."/>
            <person name="Dillon R.J."/>
            <person name="Bates P.A."/>
            <person name="Gatherer D."/>
        </authorList>
    </citation>
    <scope>NUCLEOTIDE SEQUENCE [LARGE SCALE GENOMIC DNA]</scope>
</reference>
<dbReference type="AlphaFoldDB" id="A0A836KQH2"/>
<dbReference type="RefSeq" id="XP_067064137.1">
    <property type="nucleotide sequence ID" value="XM_067208763.1"/>
</dbReference>
<sequence>MFTVSIWAVSGMASLLNEVPPEQTFLLQRRHIGSNDDEALRSITRGLPSSSTANASLDHFNSLSSKELTKMIKDRDSDCRGCVERSELAQRAYEVQQLPTMDERVAWQLTVSDRRLMSMPSRLENMAFVSGALSNTDCNVVNETIYCNLRNL</sequence>
<reference evidence="2" key="2">
    <citation type="journal article" date="2021" name="Sci. Data">
        <title>Chromosome-scale genome sequencing, assembly and annotation of six genomes from subfamily Leishmaniinae.</title>
        <authorList>
            <person name="Almutairi H."/>
            <person name="Urbaniak M.D."/>
            <person name="Bates M.D."/>
            <person name="Jariyapan N."/>
            <person name="Kwakye-Nuako G."/>
            <person name="Thomaz Soccol V."/>
            <person name="Al-Salem W.S."/>
            <person name="Dillon R.J."/>
            <person name="Bates P.A."/>
            <person name="Gatherer D."/>
        </authorList>
    </citation>
    <scope>NUCLEOTIDE SEQUENCE [LARGE SCALE GENOMIC DNA]</scope>
</reference>
<proteinExistence type="predicted"/>
<keyword evidence="2" id="KW-1185">Reference proteome</keyword>
<evidence type="ECO:0000313" key="2">
    <source>
        <dbReference type="Proteomes" id="UP000674143"/>
    </source>
</evidence>
<name>A0A836KQH2_9TRYP</name>
<dbReference type="GeneID" id="92362697"/>
<dbReference type="EMBL" id="JAFHLR010000017">
    <property type="protein sequence ID" value="KAG5481777.1"/>
    <property type="molecule type" value="Genomic_DNA"/>
</dbReference>
<accession>A0A836KQH2</accession>
<dbReference type="Proteomes" id="UP000674143">
    <property type="component" value="Unassembled WGS sequence"/>
</dbReference>
<protein>
    <submittedName>
        <fullName evidence="1">Uncharacterized protein</fullName>
    </submittedName>
</protein>
<organism evidence="1 2">
    <name type="scientific">Leishmania orientalis</name>
    <dbReference type="NCBI Taxonomy" id="2249476"/>
    <lineage>
        <taxon>Eukaryota</taxon>
        <taxon>Discoba</taxon>
        <taxon>Euglenozoa</taxon>
        <taxon>Kinetoplastea</taxon>
        <taxon>Metakinetoplastina</taxon>
        <taxon>Trypanosomatida</taxon>
        <taxon>Trypanosomatidae</taxon>
        <taxon>Leishmaniinae</taxon>
        <taxon>Leishmania</taxon>
    </lineage>
</organism>